<dbReference type="Pfam" id="PF13435">
    <property type="entry name" value="Cytochrome_C554"/>
    <property type="match status" value="1"/>
</dbReference>
<dbReference type="PANTHER" id="PTHR35038">
    <property type="entry name" value="DISSIMILATORY SULFITE REDUCTASE SIRA"/>
    <property type="match status" value="1"/>
</dbReference>
<dbReference type="InterPro" id="IPR036280">
    <property type="entry name" value="Multihaem_cyt_sf"/>
</dbReference>
<dbReference type="Pfam" id="PF11783">
    <property type="entry name" value="Cytochrome_cB"/>
    <property type="match status" value="1"/>
</dbReference>
<keyword evidence="5" id="KW-1185">Reference proteome</keyword>
<name>A0A4R6U213_9GAMM</name>
<sequence>MLLVAGSWSAAASTGLPVKPGSSTADHGKFAELQKDFASGPEVTRACLACHTEAAKQLQQTTHWKWEFNQPQTGQLLGKKHEPNVFCGSLKSNYPRCTSCHIGYGWEDKDFDFTAEQNVDCLACHDTTATYLKTEAGAGHPAYEDVLVNGEYKIENKRPVKKVDLGMVARNVGPTSRQNCGSCHFFGGGGDGVKHGDLDSSLINPDRALDVHMDAGGLNFSCATCHTSDEHSVAGSRYAMEAKDTHGIDIPGSSHGGRASCESCHGDKPHDFGVNNKLNDHTGKVACQTCHIPEFARGGVPTKMYWDWSQAGTKMKRDENGELVLNAKGKPVLYFEYDDNGWMTYANHKGEFRNAVNVPPVYRWFDGQVEYTMLDDEIDPEKRVSVNKVKGSHDDPDSRIWPFKRMTGKQPYDKQTSRLLATNVFGPDGDDALWTNFNWVKALMVGQADAVATGAAPDPFSGKHGFVDNEMFWPITHMVAPKEQALQCDSCHARDGRLAELKGFYMPGRDSSVWVDRLGTWAIWAALAGVLVHLLGRIIFGRKRS</sequence>
<gene>
    <name evidence="4" type="ORF">DFQ45_10263</name>
</gene>
<feature type="domain" description="Cytochrome c-552/4" evidence="3">
    <location>
        <begin position="46"/>
        <end position="125"/>
    </location>
</feature>
<dbReference type="Gene3D" id="1.10.1130.10">
    <property type="entry name" value="Flavocytochrome C3, Chain A"/>
    <property type="match status" value="1"/>
</dbReference>
<proteinExistence type="predicted"/>
<evidence type="ECO:0000313" key="4">
    <source>
        <dbReference type="EMBL" id="TDQ39372.1"/>
    </source>
</evidence>
<dbReference type="NCBIfam" id="TIGR04315">
    <property type="entry name" value="octaheme_Shew"/>
    <property type="match status" value="1"/>
</dbReference>
<dbReference type="InterPro" id="IPR051829">
    <property type="entry name" value="Multiheme_Cytochr_ET"/>
</dbReference>
<dbReference type="EMBL" id="SNYK01000002">
    <property type="protein sequence ID" value="TDQ39372.1"/>
    <property type="molecule type" value="Genomic_DNA"/>
</dbReference>
<organism evidence="4 5">
    <name type="scientific">Thiopseudomonas denitrificans</name>
    <dbReference type="NCBI Taxonomy" id="1501432"/>
    <lineage>
        <taxon>Bacteria</taxon>
        <taxon>Pseudomonadati</taxon>
        <taxon>Pseudomonadota</taxon>
        <taxon>Gammaproteobacteria</taxon>
        <taxon>Pseudomonadales</taxon>
        <taxon>Pseudomonadaceae</taxon>
        <taxon>Thiopseudomonas</taxon>
    </lineage>
</organism>
<evidence type="ECO:0000259" key="3">
    <source>
        <dbReference type="Pfam" id="PF13435"/>
    </source>
</evidence>
<dbReference type="SUPFAM" id="SSF48695">
    <property type="entry name" value="Multiheme cytochromes"/>
    <property type="match status" value="1"/>
</dbReference>
<evidence type="ECO:0000256" key="1">
    <source>
        <dbReference type="ARBA" id="ARBA00022729"/>
    </source>
</evidence>
<comment type="caution">
    <text evidence="4">The sequence shown here is derived from an EMBL/GenBank/DDBJ whole genome shotgun (WGS) entry which is preliminary data.</text>
</comment>
<keyword evidence="1" id="KW-0732">Signal</keyword>
<accession>A0A4R6U213</accession>
<evidence type="ECO:0000313" key="5">
    <source>
        <dbReference type="Proteomes" id="UP000294575"/>
    </source>
</evidence>
<dbReference type="AlphaFoldDB" id="A0A4R6U213"/>
<keyword evidence="2" id="KW-0472">Membrane</keyword>
<reference evidence="4 5" key="1">
    <citation type="submission" date="2019-03" db="EMBL/GenBank/DDBJ databases">
        <title>Genomic Encyclopedia of Type Strains, Phase IV (KMG-IV): sequencing the most valuable type-strain genomes for metagenomic binning, comparative biology and taxonomic classification.</title>
        <authorList>
            <person name="Goeker M."/>
        </authorList>
    </citation>
    <scope>NUCLEOTIDE SEQUENCE [LARGE SCALE GENOMIC DNA]</scope>
    <source>
        <strain evidence="4 5">DSM 28679</strain>
    </source>
</reference>
<evidence type="ECO:0000256" key="2">
    <source>
        <dbReference type="SAM" id="Phobius"/>
    </source>
</evidence>
<dbReference type="InterPro" id="IPR023155">
    <property type="entry name" value="Cyt_c-552/4"/>
</dbReference>
<feature type="transmembrane region" description="Helical" evidence="2">
    <location>
        <begin position="521"/>
        <end position="540"/>
    </location>
</feature>
<dbReference type="InterPro" id="IPR024673">
    <property type="entry name" value="Octahem_Cyt_c"/>
</dbReference>
<protein>
    <submittedName>
        <fullName evidence="4">Octaheme c-type cytochrome (Tetrathionate reductase family)</fullName>
    </submittedName>
</protein>
<dbReference type="Proteomes" id="UP000294575">
    <property type="component" value="Unassembled WGS sequence"/>
</dbReference>
<keyword evidence="2" id="KW-1133">Transmembrane helix</keyword>
<dbReference type="PIRSF" id="PIRSF039014">
    <property type="entry name" value="OTR_cyc"/>
    <property type="match status" value="1"/>
</dbReference>
<dbReference type="PANTHER" id="PTHR35038:SF5">
    <property type="entry name" value="CYTOCHROME C-TYPE PROTEIN NRFB"/>
    <property type="match status" value="1"/>
</dbReference>
<keyword evidence="2" id="KW-0812">Transmembrane</keyword>
<dbReference type="GO" id="GO:0016491">
    <property type="term" value="F:oxidoreductase activity"/>
    <property type="evidence" value="ECO:0007669"/>
    <property type="project" value="TreeGrafter"/>
</dbReference>